<dbReference type="Gene3D" id="3.90.320.10">
    <property type="match status" value="1"/>
</dbReference>
<organism evidence="2">
    <name type="scientific">freshwater metagenome</name>
    <dbReference type="NCBI Taxonomy" id="449393"/>
    <lineage>
        <taxon>unclassified sequences</taxon>
        <taxon>metagenomes</taxon>
        <taxon>ecological metagenomes</taxon>
    </lineage>
</organism>
<dbReference type="InterPro" id="IPR011335">
    <property type="entry name" value="Restrct_endonuc-II-like"/>
</dbReference>
<dbReference type="EMBL" id="CAESAO010000139">
    <property type="protein sequence ID" value="CAB4346363.1"/>
    <property type="molecule type" value="Genomic_DNA"/>
</dbReference>
<gene>
    <name evidence="2" type="ORF">UFOPK3522_01343</name>
</gene>
<evidence type="ECO:0000313" key="2">
    <source>
        <dbReference type="EMBL" id="CAB4346363.1"/>
    </source>
</evidence>
<feature type="domain" description="PD-(D/E)XK endonuclease-like" evidence="1">
    <location>
        <begin position="12"/>
        <end position="258"/>
    </location>
</feature>
<dbReference type="SUPFAM" id="SSF52980">
    <property type="entry name" value="Restriction endonuclease-like"/>
    <property type="match status" value="1"/>
</dbReference>
<evidence type="ECO:0000259" key="1">
    <source>
        <dbReference type="Pfam" id="PF12705"/>
    </source>
</evidence>
<dbReference type="InterPro" id="IPR038726">
    <property type="entry name" value="PDDEXK_AddAB-type"/>
</dbReference>
<accession>A0A6J6A3M8</accession>
<dbReference type="AlphaFoldDB" id="A0A6J6A3M8"/>
<reference evidence="2" key="1">
    <citation type="submission" date="2020-05" db="EMBL/GenBank/DDBJ databases">
        <authorList>
            <person name="Chiriac C."/>
            <person name="Salcher M."/>
            <person name="Ghai R."/>
            <person name="Kavagutti S V."/>
        </authorList>
    </citation>
    <scope>NUCLEOTIDE SEQUENCE</scope>
</reference>
<dbReference type="InterPro" id="IPR011604">
    <property type="entry name" value="PDDEXK-like_dom_sf"/>
</dbReference>
<sequence>MVESLLRPQGLEAEDEPRARGRIVHFALEAAFTGLDAPLCEATLEAAVARAAAAVELKESSERLANDADRRIARRARVIADITRYLEAEALAENEFIADELELEFGAKAALPEADLGDGLLLRGRIDRVDRDGDKALIIDYKGRSSQLAWGKWIEQRDIQAALYALAYEKLFESVEVVGAVYQPIGGSDGPAGFALEDQDVPGVKKASSITQAELAELLGQIRLQALEAARAIRAGEIDPQPSSCTRNGICAHPAICRSLR</sequence>
<protein>
    <submittedName>
        <fullName evidence="2">Unannotated protein</fullName>
    </submittedName>
</protein>
<name>A0A6J6A3M8_9ZZZZ</name>
<proteinExistence type="predicted"/>
<dbReference type="Pfam" id="PF12705">
    <property type="entry name" value="PDDEXK_1"/>
    <property type="match status" value="1"/>
</dbReference>